<feature type="signal peptide" evidence="1">
    <location>
        <begin position="1"/>
        <end position="21"/>
    </location>
</feature>
<protein>
    <submittedName>
        <fullName evidence="2">DUF6491 family protein</fullName>
    </submittedName>
</protein>
<evidence type="ECO:0000313" key="2">
    <source>
        <dbReference type="EMBL" id="MEJ8566084.1"/>
    </source>
</evidence>
<accession>A0AAW9R4L6</accession>
<evidence type="ECO:0000313" key="3">
    <source>
        <dbReference type="Proteomes" id="UP001359886"/>
    </source>
</evidence>
<organism evidence="2 3">
    <name type="scientific">Elongatibacter sediminis</name>
    <dbReference type="NCBI Taxonomy" id="3119006"/>
    <lineage>
        <taxon>Bacteria</taxon>
        <taxon>Pseudomonadati</taxon>
        <taxon>Pseudomonadota</taxon>
        <taxon>Gammaproteobacteria</taxon>
        <taxon>Chromatiales</taxon>
        <taxon>Wenzhouxiangellaceae</taxon>
        <taxon>Elongatibacter</taxon>
    </lineage>
</organism>
<name>A0AAW9R4L6_9GAMM</name>
<dbReference type="Proteomes" id="UP001359886">
    <property type="component" value="Unassembled WGS sequence"/>
</dbReference>
<reference evidence="2 3" key="1">
    <citation type="submission" date="2024-02" db="EMBL/GenBank/DDBJ databases">
        <title>A novel Wenzhouxiangellaceae bacterium, isolated from coastal sediments.</title>
        <authorList>
            <person name="Du Z.-J."/>
            <person name="Ye Y.-Q."/>
            <person name="Zhang X.-Y."/>
        </authorList>
    </citation>
    <scope>NUCLEOTIDE SEQUENCE [LARGE SCALE GENOMIC DNA]</scope>
    <source>
        <strain evidence="2 3">CH-27</strain>
    </source>
</reference>
<dbReference type="Pfam" id="PF20101">
    <property type="entry name" value="DUF6491"/>
    <property type="match status" value="1"/>
</dbReference>
<keyword evidence="1" id="KW-0732">Signal</keyword>
<proteinExistence type="predicted"/>
<gene>
    <name evidence="2" type="ORF">V3330_00495</name>
</gene>
<keyword evidence="3" id="KW-1185">Reference proteome</keyword>
<dbReference type="RefSeq" id="WP_354693408.1">
    <property type="nucleotide sequence ID" value="NZ_JAZHOG010000001.1"/>
</dbReference>
<evidence type="ECO:0000256" key="1">
    <source>
        <dbReference type="SAM" id="SignalP"/>
    </source>
</evidence>
<dbReference type="InterPro" id="IPR045500">
    <property type="entry name" value="DUF6491"/>
</dbReference>
<sequence length="139" mass="15898">MNLRYPLCVLALLFLSVAAQAEDKQMNEELEYVSGPPEQCIRLQRIDRTEVLDDYSILFHMKGGDIYLNRLPHRCPGLAFRDSFMYRTSLNQLCNVDIITVLDNMGFGFSPGASCGLGLFYPVSKEDVKQLKERQKSRD</sequence>
<comment type="caution">
    <text evidence="2">The sequence shown here is derived from an EMBL/GenBank/DDBJ whole genome shotgun (WGS) entry which is preliminary data.</text>
</comment>
<dbReference type="AlphaFoldDB" id="A0AAW9R4L6"/>
<feature type="chain" id="PRO_5043555642" evidence="1">
    <location>
        <begin position="22"/>
        <end position="139"/>
    </location>
</feature>
<dbReference type="EMBL" id="JAZHOG010000001">
    <property type="protein sequence ID" value="MEJ8566084.1"/>
    <property type="molecule type" value="Genomic_DNA"/>
</dbReference>